<name>A0A9N7NCX4_STRHE</name>
<feature type="compositionally biased region" description="Basic and acidic residues" evidence="1">
    <location>
        <begin position="65"/>
        <end position="74"/>
    </location>
</feature>
<sequence length="109" mass="12162">SNPQPQRRRPKDQSRSPRRGNPRARSPRRDNTQVAGVIAVIAGGPSGGENNSARKPYARQPRTSEPQEKRAHRETQITFTDEDTGNILTHHDDPMVVTLTIGNYGVKRV</sequence>
<feature type="non-terminal residue" evidence="2">
    <location>
        <position position="1"/>
    </location>
</feature>
<feature type="non-terminal residue" evidence="2">
    <location>
        <position position="109"/>
    </location>
</feature>
<protein>
    <submittedName>
        <fullName evidence="2">Uncharacterized protein</fullName>
    </submittedName>
</protein>
<accession>A0A9N7NCX4</accession>
<gene>
    <name evidence="2" type="ORF">SHERM_27052</name>
</gene>
<dbReference type="OrthoDB" id="1748369at2759"/>
<organism evidence="2 3">
    <name type="scientific">Striga hermonthica</name>
    <name type="common">Purple witchweed</name>
    <name type="synonym">Buchnera hermonthica</name>
    <dbReference type="NCBI Taxonomy" id="68872"/>
    <lineage>
        <taxon>Eukaryota</taxon>
        <taxon>Viridiplantae</taxon>
        <taxon>Streptophyta</taxon>
        <taxon>Embryophyta</taxon>
        <taxon>Tracheophyta</taxon>
        <taxon>Spermatophyta</taxon>
        <taxon>Magnoliopsida</taxon>
        <taxon>eudicotyledons</taxon>
        <taxon>Gunneridae</taxon>
        <taxon>Pentapetalae</taxon>
        <taxon>asterids</taxon>
        <taxon>lamiids</taxon>
        <taxon>Lamiales</taxon>
        <taxon>Orobanchaceae</taxon>
        <taxon>Buchnereae</taxon>
        <taxon>Striga</taxon>
    </lineage>
</organism>
<keyword evidence="3" id="KW-1185">Reference proteome</keyword>
<evidence type="ECO:0000256" key="1">
    <source>
        <dbReference type="SAM" id="MobiDB-lite"/>
    </source>
</evidence>
<comment type="caution">
    <text evidence="2">The sequence shown here is derived from an EMBL/GenBank/DDBJ whole genome shotgun (WGS) entry which is preliminary data.</text>
</comment>
<dbReference type="EMBL" id="CACSLK010027833">
    <property type="protein sequence ID" value="CAA0831737.1"/>
    <property type="molecule type" value="Genomic_DNA"/>
</dbReference>
<dbReference type="Proteomes" id="UP001153555">
    <property type="component" value="Unassembled WGS sequence"/>
</dbReference>
<evidence type="ECO:0000313" key="2">
    <source>
        <dbReference type="EMBL" id="CAA0831737.1"/>
    </source>
</evidence>
<proteinExistence type="predicted"/>
<feature type="region of interest" description="Disordered" evidence="1">
    <location>
        <begin position="1"/>
        <end position="74"/>
    </location>
</feature>
<evidence type="ECO:0000313" key="3">
    <source>
        <dbReference type="Proteomes" id="UP001153555"/>
    </source>
</evidence>
<feature type="compositionally biased region" description="Basic residues" evidence="1">
    <location>
        <begin position="1"/>
        <end position="26"/>
    </location>
</feature>
<dbReference type="AlphaFoldDB" id="A0A9N7NCX4"/>
<reference evidence="2" key="1">
    <citation type="submission" date="2019-12" db="EMBL/GenBank/DDBJ databases">
        <authorList>
            <person name="Scholes J."/>
        </authorList>
    </citation>
    <scope>NUCLEOTIDE SEQUENCE</scope>
</reference>